<evidence type="ECO:0000313" key="2">
    <source>
        <dbReference type="Proteomes" id="UP000639338"/>
    </source>
</evidence>
<evidence type="ECO:0000313" key="1">
    <source>
        <dbReference type="EMBL" id="KAF7993627.1"/>
    </source>
</evidence>
<proteinExistence type="predicted"/>
<dbReference type="AlphaFoldDB" id="A0A834XW00"/>
<gene>
    <name evidence="1" type="ORF">HCN44_010222</name>
</gene>
<organism evidence="1 2">
    <name type="scientific">Aphidius gifuensis</name>
    <name type="common">Parasitoid wasp</name>
    <dbReference type="NCBI Taxonomy" id="684658"/>
    <lineage>
        <taxon>Eukaryota</taxon>
        <taxon>Metazoa</taxon>
        <taxon>Ecdysozoa</taxon>
        <taxon>Arthropoda</taxon>
        <taxon>Hexapoda</taxon>
        <taxon>Insecta</taxon>
        <taxon>Pterygota</taxon>
        <taxon>Neoptera</taxon>
        <taxon>Endopterygota</taxon>
        <taxon>Hymenoptera</taxon>
        <taxon>Apocrita</taxon>
        <taxon>Ichneumonoidea</taxon>
        <taxon>Braconidae</taxon>
        <taxon>Aphidiinae</taxon>
        <taxon>Aphidius</taxon>
    </lineage>
</organism>
<dbReference type="EMBL" id="JACMRX010000003">
    <property type="protein sequence ID" value="KAF7993627.1"/>
    <property type="molecule type" value="Genomic_DNA"/>
</dbReference>
<protein>
    <submittedName>
        <fullName evidence="1">Uncharacterized protein</fullName>
    </submittedName>
</protein>
<dbReference type="Proteomes" id="UP000639338">
    <property type="component" value="Unassembled WGS sequence"/>
</dbReference>
<name>A0A834XW00_APHGI</name>
<comment type="caution">
    <text evidence="1">The sequence shown here is derived from an EMBL/GenBank/DDBJ whole genome shotgun (WGS) entry which is preliminary data.</text>
</comment>
<accession>A0A834XW00</accession>
<reference evidence="1 2" key="1">
    <citation type="submission" date="2020-08" db="EMBL/GenBank/DDBJ databases">
        <title>Aphidius gifuensis genome sequencing and assembly.</title>
        <authorList>
            <person name="Du Z."/>
        </authorList>
    </citation>
    <scope>NUCLEOTIDE SEQUENCE [LARGE SCALE GENOMIC DNA]</scope>
    <source>
        <strain evidence="1">YNYX2018</strain>
        <tissue evidence="1">Adults</tissue>
    </source>
</reference>
<sequence>MTIDSGRSSVSSIISKITELDVKKINVDELWYDMMNINPKTKLGEKFALSATTNGSEISLFLKVNNTITATFVEEIENKMNNEIRTNPKKLAKITVIARHNIDDIKIINITKLVLIDPGLRSPKTDSQYPLVFHGGRWLQETNGID</sequence>
<keyword evidence="2" id="KW-1185">Reference proteome</keyword>